<evidence type="ECO:0000313" key="3">
    <source>
        <dbReference type="Proteomes" id="UP001140560"/>
    </source>
</evidence>
<evidence type="ECO:0000256" key="1">
    <source>
        <dbReference type="SAM" id="Coils"/>
    </source>
</evidence>
<comment type="caution">
    <text evidence="2">The sequence shown here is derived from an EMBL/GenBank/DDBJ whole genome shotgun (WGS) entry which is preliminary data.</text>
</comment>
<dbReference type="OrthoDB" id="10584267at2759"/>
<dbReference type="AlphaFoldDB" id="A0A9W8Y1F5"/>
<dbReference type="EMBL" id="JAPEUY010000017">
    <property type="protein sequence ID" value="KAJ4364609.1"/>
    <property type="molecule type" value="Genomic_DNA"/>
</dbReference>
<feature type="coiled-coil region" evidence="1">
    <location>
        <begin position="51"/>
        <end position="92"/>
    </location>
</feature>
<proteinExistence type="predicted"/>
<keyword evidence="1" id="KW-0175">Coiled coil</keyword>
<keyword evidence="3" id="KW-1185">Reference proteome</keyword>
<name>A0A9W8Y1F5_9PLEO</name>
<sequence>MYDMGVMMARRKPLSRFNNTYPPAWDLPNYNGYAGYNPLFDPSYFDTPNTVEEATRAHVEAQKEWENVKEKYEEAKKKLGECEKKVKEAEVRLSWAKSAGRYT</sequence>
<reference evidence="2" key="1">
    <citation type="submission" date="2022-10" db="EMBL/GenBank/DDBJ databases">
        <title>Tapping the CABI collections for fungal endophytes: first genome assemblies for Collariella, Neodidymelliopsis, Ascochyta clinopodiicola, Didymella pomorum, Didymosphaeria variabile, Neocosmospora piperis and Neocucurbitaria cava.</title>
        <authorList>
            <person name="Hill R."/>
        </authorList>
    </citation>
    <scope>NUCLEOTIDE SEQUENCE</scope>
    <source>
        <strain evidence="2">IMI 356814</strain>
    </source>
</reference>
<organism evidence="2 3">
    <name type="scientific">Neocucurbitaria cava</name>
    <dbReference type="NCBI Taxonomy" id="798079"/>
    <lineage>
        <taxon>Eukaryota</taxon>
        <taxon>Fungi</taxon>
        <taxon>Dikarya</taxon>
        <taxon>Ascomycota</taxon>
        <taxon>Pezizomycotina</taxon>
        <taxon>Dothideomycetes</taxon>
        <taxon>Pleosporomycetidae</taxon>
        <taxon>Pleosporales</taxon>
        <taxon>Pleosporineae</taxon>
        <taxon>Cucurbitariaceae</taxon>
        <taxon>Neocucurbitaria</taxon>
    </lineage>
</organism>
<gene>
    <name evidence="2" type="ORF">N0V83_009205</name>
</gene>
<evidence type="ECO:0000313" key="2">
    <source>
        <dbReference type="EMBL" id="KAJ4364609.1"/>
    </source>
</evidence>
<dbReference type="Proteomes" id="UP001140560">
    <property type="component" value="Unassembled WGS sequence"/>
</dbReference>
<accession>A0A9W8Y1F5</accession>
<protein>
    <submittedName>
        <fullName evidence="2">Uncharacterized protein</fullName>
    </submittedName>
</protein>